<organism evidence="1 2">
    <name type="scientific">Blastopirellula marina DSM 3645</name>
    <dbReference type="NCBI Taxonomy" id="314230"/>
    <lineage>
        <taxon>Bacteria</taxon>
        <taxon>Pseudomonadati</taxon>
        <taxon>Planctomycetota</taxon>
        <taxon>Planctomycetia</taxon>
        <taxon>Pirellulales</taxon>
        <taxon>Pirellulaceae</taxon>
        <taxon>Blastopirellula</taxon>
    </lineage>
</organism>
<gene>
    <name evidence="1" type="ORF">DSM3645_17890</name>
</gene>
<evidence type="ECO:0000313" key="2">
    <source>
        <dbReference type="Proteomes" id="UP000004358"/>
    </source>
</evidence>
<dbReference type="InterPro" id="IPR043767">
    <property type="entry name" value="DUF5713"/>
</dbReference>
<dbReference type="OrthoDB" id="8795357at2"/>
<evidence type="ECO:0000313" key="1">
    <source>
        <dbReference type="EMBL" id="EAQ82048.1"/>
    </source>
</evidence>
<sequence length="112" mass="12692">MAIINKALIDYPFLADMYLDAYFPEHLVDKGKAILEDLCETIERKKPQSLDDLYELTHAATEEFNELAGEFEEEDSEIETAARDAIGADFVTIAEAYGFDADPEELIAPRDW</sequence>
<protein>
    <submittedName>
        <fullName evidence="1">Uncharacterized protein</fullName>
    </submittedName>
</protein>
<accession>A3ZP00</accession>
<reference evidence="1 2" key="1">
    <citation type="submission" date="2006-02" db="EMBL/GenBank/DDBJ databases">
        <authorList>
            <person name="Amann R."/>
            <person name="Ferriera S."/>
            <person name="Johnson J."/>
            <person name="Kravitz S."/>
            <person name="Halpern A."/>
            <person name="Remington K."/>
            <person name="Beeson K."/>
            <person name="Tran B."/>
            <person name="Rogers Y.-H."/>
            <person name="Friedman R."/>
            <person name="Venter J.C."/>
        </authorList>
    </citation>
    <scope>NUCLEOTIDE SEQUENCE [LARGE SCALE GENOMIC DNA]</scope>
    <source>
        <strain evidence="1 2">DSM 3645</strain>
    </source>
</reference>
<dbReference type="HOGENOM" id="CLU_141672_1_0_0"/>
<proteinExistence type="predicted"/>
<dbReference type="RefSeq" id="WP_002651476.1">
    <property type="nucleotide sequence ID" value="NZ_CH672376.1"/>
</dbReference>
<name>A3ZP00_9BACT</name>
<dbReference type="Proteomes" id="UP000004358">
    <property type="component" value="Unassembled WGS sequence"/>
</dbReference>
<dbReference type="AlphaFoldDB" id="A3ZP00"/>
<comment type="caution">
    <text evidence="1">The sequence shown here is derived from an EMBL/GenBank/DDBJ whole genome shotgun (WGS) entry which is preliminary data.</text>
</comment>
<dbReference type="eggNOG" id="ENOG5032S9X">
    <property type="taxonomic scope" value="Bacteria"/>
</dbReference>
<dbReference type="EMBL" id="AANZ01000003">
    <property type="protein sequence ID" value="EAQ82048.1"/>
    <property type="molecule type" value="Genomic_DNA"/>
</dbReference>
<dbReference type="Pfam" id="PF18977">
    <property type="entry name" value="DUF5713"/>
    <property type="match status" value="1"/>
</dbReference>